<name>A0A813ER04_POLGL</name>
<dbReference type="AlphaFoldDB" id="A0A813ER04"/>
<protein>
    <recommendedName>
        <fullName evidence="4">Glucuronosyltransferase</fullName>
    </recommendedName>
</protein>
<gene>
    <name evidence="2" type="ORF">PGLA1383_LOCUS21833</name>
</gene>
<dbReference type="Proteomes" id="UP000654075">
    <property type="component" value="Unassembled WGS sequence"/>
</dbReference>
<dbReference type="Gene3D" id="3.40.50.2000">
    <property type="entry name" value="Glycogen Phosphorylase B"/>
    <property type="match status" value="1"/>
</dbReference>
<keyword evidence="3" id="KW-1185">Reference proteome</keyword>
<evidence type="ECO:0000313" key="3">
    <source>
        <dbReference type="Proteomes" id="UP000654075"/>
    </source>
</evidence>
<evidence type="ECO:0000313" key="2">
    <source>
        <dbReference type="EMBL" id="CAE8603626.1"/>
    </source>
</evidence>
<comment type="caution">
    <text evidence="2">The sequence shown here is derived from an EMBL/GenBank/DDBJ whole genome shotgun (WGS) entry which is preliminary data.</text>
</comment>
<dbReference type="Pfam" id="PF00201">
    <property type="entry name" value="UDPGT"/>
    <property type="match status" value="1"/>
</dbReference>
<organism evidence="2 3">
    <name type="scientific">Polarella glacialis</name>
    <name type="common">Dinoflagellate</name>
    <dbReference type="NCBI Taxonomy" id="89957"/>
    <lineage>
        <taxon>Eukaryota</taxon>
        <taxon>Sar</taxon>
        <taxon>Alveolata</taxon>
        <taxon>Dinophyceae</taxon>
        <taxon>Suessiales</taxon>
        <taxon>Suessiaceae</taxon>
        <taxon>Polarella</taxon>
    </lineage>
</organism>
<reference evidence="2" key="1">
    <citation type="submission" date="2021-02" db="EMBL/GenBank/DDBJ databases">
        <authorList>
            <person name="Dougan E. K."/>
            <person name="Rhodes N."/>
            <person name="Thang M."/>
            <person name="Chan C."/>
        </authorList>
    </citation>
    <scope>NUCLEOTIDE SEQUENCE</scope>
</reference>
<dbReference type="InterPro" id="IPR002213">
    <property type="entry name" value="UDP_glucos_trans"/>
</dbReference>
<accession>A0A813ER04</accession>
<evidence type="ECO:0000256" key="1">
    <source>
        <dbReference type="ARBA" id="ARBA00022679"/>
    </source>
</evidence>
<proteinExistence type="predicted"/>
<dbReference type="GO" id="GO:0008194">
    <property type="term" value="F:UDP-glycosyltransferase activity"/>
    <property type="evidence" value="ECO:0007669"/>
    <property type="project" value="InterPro"/>
</dbReference>
<dbReference type="SUPFAM" id="SSF53756">
    <property type="entry name" value="UDP-Glycosyltransferase/glycogen phosphorylase"/>
    <property type="match status" value="1"/>
</dbReference>
<dbReference type="PANTHER" id="PTHR48050:SF13">
    <property type="entry name" value="STEROL 3-BETA-GLUCOSYLTRANSFERASE UGT80A2"/>
    <property type="match status" value="1"/>
</dbReference>
<dbReference type="PANTHER" id="PTHR48050">
    <property type="entry name" value="STEROL 3-BETA-GLUCOSYLTRANSFERASE"/>
    <property type="match status" value="1"/>
</dbReference>
<sequence length="232" mass="23278">MKVGVSFKGSCLDQSFSAAEEKYIEVGLKSHPPKRVSGELNCVGLGCEFGPQPDALGDLRPPANAVCVPSMPQVDLLKAGVDLFLTHGGQNSFTESLSVGVPMVVCPGFGDQVANAHKAVALGVGLQVERPGAVAGTGEAGEPAAATTAPTTTTTTAAAAYRKAVSAALCEVLTGPRFRAAAAVCASQLSLPGGVPRAVDILLRLRDTPSAGADAGAGEAAAQMASSPLCCF</sequence>
<evidence type="ECO:0008006" key="4">
    <source>
        <dbReference type="Google" id="ProtNLM"/>
    </source>
</evidence>
<keyword evidence="1" id="KW-0808">Transferase</keyword>
<dbReference type="EMBL" id="CAJNNV010015588">
    <property type="protein sequence ID" value="CAE8603626.1"/>
    <property type="molecule type" value="Genomic_DNA"/>
</dbReference>
<dbReference type="InterPro" id="IPR050426">
    <property type="entry name" value="Glycosyltransferase_28"/>
</dbReference>
<dbReference type="OrthoDB" id="1927969at2759"/>